<feature type="domain" description="Symplekin C-terminal" evidence="1">
    <location>
        <begin position="91"/>
        <end position="147"/>
    </location>
</feature>
<protein>
    <recommendedName>
        <fullName evidence="1">Symplekin C-terminal domain-containing protein</fullName>
    </recommendedName>
</protein>
<sequence length="206" mass="22573">LPEGKNLIRNFFAKSFHEVMEFGGSSFNHFFASPNNETGKRFPPGSGLRILEFTLVACEIATSRTGLAAIASAFAQELLSFANVFDVKVQATVDFVMEILSKLVIRQVWRMPKLWVGFLKCVSQTQPHSFPVLLQLPPPQLESALNKYANLRSPLVAFANQPNVKASLPRSTLVQLGLFNEPSLQQPHLSSTVCASETGASVHGTT</sequence>
<dbReference type="InterPro" id="IPR022075">
    <property type="entry name" value="Symplekin_C"/>
</dbReference>
<evidence type="ECO:0000313" key="3">
    <source>
        <dbReference type="Proteomes" id="UP000823775"/>
    </source>
</evidence>
<proteinExistence type="predicted"/>
<accession>A0ABS8UQS6</accession>
<dbReference type="EMBL" id="JACEIK010002444">
    <property type="protein sequence ID" value="MCD9561209.1"/>
    <property type="molecule type" value="Genomic_DNA"/>
</dbReference>
<comment type="caution">
    <text evidence="2">The sequence shown here is derived from an EMBL/GenBank/DDBJ whole genome shotgun (WGS) entry which is preliminary data.</text>
</comment>
<name>A0ABS8UQS6_DATST</name>
<dbReference type="Pfam" id="PF12295">
    <property type="entry name" value="Symplekin_C"/>
    <property type="match status" value="1"/>
</dbReference>
<gene>
    <name evidence="2" type="ORF">HAX54_020209</name>
</gene>
<dbReference type="PANTHER" id="PTHR47184:SF3">
    <property type="entry name" value="PHOSPHATIDYLINOSITOL 3-AND 4-KINASE FAMILY PROTEIN-RELATED"/>
    <property type="match status" value="1"/>
</dbReference>
<evidence type="ECO:0000313" key="2">
    <source>
        <dbReference type="EMBL" id="MCD9561209.1"/>
    </source>
</evidence>
<reference evidence="2 3" key="1">
    <citation type="journal article" date="2021" name="BMC Genomics">
        <title>Datura genome reveals duplications of psychoactive alkaloid biosynthetic genes and high mutation rate following tissue culture.</title>
        <authorList>
            <person name="Rajewski A."/>
            <person name="Carter-House D."/>
            <person name="Stajich J."/>
            <person name="Litt A."/>
        </authorList>
    </citation>
    <scope>NUCLEOTIDE SEQUENCE [LARGE SCALE GENOMIC DNA]</scope>
    <source>
        <strain evidence="2">AR-01</strain>
    </source>
</reference>
<organism evidence="2 3">
    <name type="scientific">Datura stramonium</name>
    <name type="common">Jimsonweed</name>
    <name type="synonym">Common thornapple</name>
    <dbReference type="NCBI Taxonomy" id="4076"/>
    <lineage>
        <taxon>Eukaryota</taxon>
        <taxon>Viridiplantae</taxon>
        <taxon>Streptophyta</taxon>
        <taxon>Embryophyta</taxon>
        <taxon>Tracheophyta</taxon>
        <taxon>Spermatophyta</taxon>
        <taxon>Magnoliopsida</taxon>
        <taxon>eudicotyledons</taxon>
        <taxon>Gunneridae</taxon>
        <taxon>Pentapetalae</taxon>
        <taxon>asterids</taxon>
        <taxon>lamiids</taxon>
        <taxon>Solanales</taxon>
        <taxon>Solanaceae</taxon>
        <taxon>Solanoideae</taxon>
        <taxon>Datureae</taxon>
        <taxon>Datura</taxon>
    </lineage>
</organism>
<dbReference type="PANTHER" id="PTHR47184">
    <property type="entry name" value="PHOSPHATIDYLINOSITOL 3-AND 4-KINASE FAMILY PROTEIN-RELATED"/>
    <property type="match status" value="1"/>
</dbReference>
<keyword evidence="3" id="KW-1185">Reference proteome</keyword>
<feature type="non-terminal residue" evidence="2">
    <location>
        <position position="1"/>
    </location>
</feature>
<dbReference type="Proteomes" id="UP000823775">
    <property type="component" value="Unassembled WGS sequence"/>
</dbReference>
<evidence type="ECO:0000259" key="1">
    <source>
        <dbReference type="Pfam" id="PF12295"/>
    </source>
</evidence>